<keyword evidence="1" id="KW-0808">Transferase</keyword>
<dbReference type="EMBL" id="BGZN01000134">
    <property type="protein sequence ID" value="GBR75027.1"/>
    <property type="molecule type" value="Genomic_DNA"/>
</dbReference>
<gene>
    <name evidence="1" type="ORF">NO1_2095</name>
</gene>
<protein>
    <submittedName>
        <fullName evidence="1">Glycosyl transferase</fullName>
    </submittedName>
</protein>
<feature type="non-terminal residue" evidence="1">
    <location>
        <position position="1"/>
    </location>
</feature>
<dbReference type="GO" id="GO:0016740">
    <property type="term" value="F:transferase activity"/>
    <property type="evidence" value="ECO:0007669"/>
    <property type="project" value="UniProtKB-KW"/>
</dbReference>
<dbReference type="Proteomes" id="UP000269352">
    <property type="component" value="Unassembled WGS sequence"/>
</dbReference>
<comment type="caution">
    <text evidence="1">The sequence shown here is derived from an EMBL/GenBank/DDBJ whole genome shotgun (WGS) entry which is preliminary data.</text>
</comment>
<dbReference type="InterPro" id="IPR011990">
    <property type="entry name" value="TPR-like_helical_dom_sf"/>
</dbReference>
<sequence>GDWILILDDDEILRPDSARKIKKFLAAQPPEQNVYTILIYDCEKIDAEKELYEKQKYKGFHLHTHGRLLRNHRDIWFKNALHERITEKDGETLYNSGLALLHYGYHQPDPERFKRNFTIIQKALAENPNDLSCQYNYTKTYSAQDACAMPELLRQMERTIELYIRGQKNVKCLPLSLIYGDFIDILQKKENYAQAEKYCYAWISRLGDKYDLTPFLCLGKNLFFQQKFDDCARILKMVYEKSANGIDFCAKEFLTEFKAELYFFYGAVLCAKENYKPGLKLLRLVRNKYFTNPQVENLIASAEKLAAGRTN</sequence>
<proteinExistence type="predicted"/>
<evidence type="ECO:0000313" key="2">
    <source>
        <dbReference type="Proteomes" id="UP000269352"/>
    </source>
</evidence>
<dbReference type="Gene3D" id="1.25.40.10">
    <property type="entry name" value="Tetratricopeptide repeat domain"/>
    <property type="match status" value="1"/>
</dbReference>
<reference evidence="1 2" key="1">
    <citation type="journal article" date="2019" name="ISME J.">
        <title>Genome analyses of uncultured TG2/ZB3 bacteria in 'Margulisbacteria' specifically attached to ectosymbiotic spirochetes of protists in the termite gut.</title>
        <authorList>
            <person name="Utami Y.D."/>
            <person name="Kuwahara H."/>
            <person name="Igai K."/>
            <person name="Murakami T."/>
            <person name="Sugaya K."/>
            <person name="Morikawa T."/>
            <person name="Nagura Y."/>
            <person name="Yuki M."/>
            <person name="Deevong P."/>
            <person name="Inoue T."/>
            <person name="Kihara K."/>
            <person name="Lo N."/>
            <person name="Yamada A."/>
            <person name="Ohkuma M."/>
            <person name="Hongoh Y."/>
        </authorList>
    </citation>
    <scope>NUCLEOTIDE SEQUENCE [LARGE SCALE GENOMIC DNA]</scope>
    <source>
        <strain evidence="1">NkOx7-01</strain>
    </source>
</reference>
<keyword evidence="2" id="KW-1185">Reference proteome</keyword>
<name>A0A388TFX0_TERA1</name>
<dbReference type="AlphaFoldDB" id="A0A388TFX0"/>
<accession>A0A388TFX0</accession>
<organism evidence="1 2">
    <name type="scientific">Termititenax aidoneus</name>
    <dbReference type="NCBI Taxonomy" id="2218524"/>
    <lineage>
        <taxon>Bacteria</taxon>
        <taxon>Bacillati</taxon>
        <taxon>Candidatus Margulisiibacteriota</taxon>
        <taxon>Candidatus Termititenacia</taxon>
        <taxon>Candidatus Termititenacales</taxon>
        <taxon>Candidatus Termititenacaceae</taxon>
        <taxon>Candidatus Termititenax</taxon>
    </lineage>
</organism>
<evidence type="ECO:0000313" key="1">
    <source>
        <dbReference type="EMBL" id="GBR75027.1"/>
    </source>
</evidence>